<proteinExistence type="predicted"/>
<accession>A0A7S3Z7Y0</accession>
<dbReference type="EMBL" id="HBIV01037126">
    <property type="protein sequence ID" value="CAE0674705.1"/>
    <property type="molecule type" value="Transcribed_RNA"/>
</dbReference>
<protein>
    <submittedName>
        <fullName evidence="2">Uncharacterized protein</fullName>
    </submittedName>
</protein>
<feature type="compositionally biased region" description="Low complexity" evidence="1">
    <location>
        <begin position="104"/>
        <end position="114"/>
    </location>
</feature>
<feature type="compositionally biased region" description="Basic and acidic residues" evidence="1">
    <location>
        <begin position="65"/>
        <end position="93"/>
    </location>
</feature>
<evidence type="ECO:0000313" key="2">
    <source>
        <dbReference type="EMBL" id="CAE0674705.1"/>
    </source>
</evidence>
<evidence type="ECO:0000256" key="1">
    <source>
        <dbReference type="SAM" id="MobiDB-lite"/>
    </source>
</evidence>
<feature type="compositionally biased region" description="Basic residues" evidence="1">
    <location>
        <begin position="151"/>
        <end position="161"/>
    </location>
</feature>
<sequence>MSVEMRHRYQSPASGFAFGEDFSIIKTNVRPSRNPLQSPEAKCVFSFNWELPEIEPNTNNVRNAPIKEMDLEKGPTEPKTETESKQESKKTEEENNEDNENNENSENITIRIENPIQMGDVTLDVGPEGAEADKIDESERPPMSPISAQRAAKRKQKKKWKVQALGVKSSFGEGSSSRNNKSGNSSPAFREKENLA</sequence>
<organism evidence="2">
    <name type="scientific">Lotharella globosa</name>
    <dbReference type="NCBI Taxonomy" id="91324"/>
    <lineage>
        <taxon>Eukaryota</taxon>
        <taxon>Sar</taxon>
        <taxon>Rhizaria</taxon>
        <taxon>Cercozoa</taxon>
        <taxon>Chlorarachniophyceae</taxon>
        <taxon>Lotharella</taxon>
    </lineage>
</organism>
<feature type="compositionally biased region" description="Low complexity" evidence="1">
    <location>
        <begin position="172"/>
        <end position="186"/>
    </location>
</feature>
<dbReference type="AlphaFoldDB" id="A0A7S3Z7Y0"/>
<reference evidence="2" key="1">
    <citation type="submission" date="2021-01" db="EMBL/GenBank/DDBJ databases">
        <authorList>
            <person name="Corre E."/>
            <person name="Pelletier E."/>
            <person name="Niang G."/>
            <person name="Scheremetjew M."/>
            <person name="Finn R."/>
            <person name="Kale V."/>
            <person name="Holt S."/>
            <person name="Cochrane G."/>
            <person name="Meng A."/>
            <person name="Brown T."/>
            <person name="Cohen L."/>
        </authorList>
    </citation>
    <scope>NUCLEOTIDE SEQUENCE</scope>
    <source>
        <strain evidence="2">CCCM811</strain>
    </source>
</reference>
<feature type="compositionally biased region" description="Acidic residues" evidence="1">
    <location>
        <begin position="94"/>
        <end position="103"/>
    </location>
</feature>
<gene>
    <name evidence="2" type="ORF">LGLO00237_LOCUS26479</name>
</gene>
<name>A0A7S3Z7Y0_9EUKA</name>
<feature type="region of interest" description="Disordered" evidence="1">
    <location>
        <begin position="50"/>
        <end position="196"/>
    </location>
</feature>
<feature type="compositionally biased region" description="Basic and acidic residues" evidence="1">
    <location>
        <begin position="131"/>
        <end position="140"/>
    </location>
</feature>